<name>A0AAW6TZQ1_9BACT</name>
<proteinExistence type="predicted"/>
<dbReference type="AlphaFoldDB" id="A0AAW6TZQ1"/>
<keyword evidence="2" id="KW-1185">Reference proteome</keyword>
<protein>
    <submittedName>
        <fullName evidence="1">Uncharacterized protein</fullName>
    </submittedName>
</protein>
<reference evidence="1" key="1">
    <citation type="submission" date="2023-05" db="EMBL/GenBank/DDBJ databases">
        <title>Anaerotaeda fermentans gen. nov., sp. nov., a novel anaerobic planctomycete of the new family within the order Sedimentisphaerales isolated from Taman Peninsula, Russia.</title>
        <authorList>
            <person name="Khomyakova M.A."/>
            <person name="Merkel A.Y."/>
            <person name="Slobodkin A.I."/>
        </authorList>
    </citation>
    <scope>NUCLEOTIDE SEQUENCE</scope>
    <source>
        <strain evidence="1">M17dextr</strain>
    </source>
</reference>
<dbReference type="Proteomes" id="UP001431776">
    <property type="component" value="Unassembled WGS sequence"/>
</dbReference>
<dbReference type="RefSeq" id="WP_349245153.1">
    <property type="nucleotide sequence ID" value="NZ_JASCXX010000013.1"/>
</dbReference>
<evidence type="ECO:0000313" key="2">
    <source>
        <dbReference type="Proteomes" id="UP001431776"/>
    </source>
</evidence>
<gene>
    <name evidence="1" type="ORF">QJ522_11865</name>
</gene>
<sequence length="70" mass="7989">MKGRDMSTTYMEPAGVRTLLAARAPLCPKCGHVLYEVDREVRRGSVVLWYECSGPECEDRWFEKRPAKVG</sequence>
<evidence type="ECO:0000313" key="1">
    <source>
        <dbReference type="EMBL" id="MDI6449744.1"/>
    </source>
</evidence>
<organism evidence="1 2">
    <name type="scientific">Anaerobaca lacustris</name>
    <dbReference type="NCBI Taxonomy" id="3044600"/>
    <lineage>
        <taxon>Bacteria</taxon>
        <taxon>Pseudomonadati</taxon>
        <taxon>Planctomycetota</taxon>
        <taxon>Phycisphaerae</taxon>
        <taxon>Sedimentisphaerales</taxon>
        <taxon>Anaerobacaceae</taxon>
        <taxon>Anaerobaca</taxon>
    </lineage>
</organism>
<comment type="caution">
    <text evidence="1">The sequence shown here is derived from an EMBL/GenBank/DDBJ whole genome shotgun (WGS) entry which is preliminary data.</text>
</comment>
<dbReference type="EMBL" id="JASCXX010000013">
    <property type="protein sequence ID" value="MDI6449744.1"/>
    <property type="molecule type" value="Genomic_DNA"/>
</dbReference>
<accession>A0AAW6TZQ1</accession>